<protein>
    <submittedName>
        <fullName evidence="1">Uncharacterized protein</fullName>
    </submittedName>
</protein>
<evidence type="ECO:0000313" key="1">
    <source>
        <dbReference type="EMBL" id="CAA9536813.1"/>
    </source>
</evidence>
<gene>
    <name evidence="1" type="ORF">AVDCRST_MAG85-4208</name>
</gene>
<reference evidence="1" key="1">
    <citation type="submission" date="2020-02" db="EMBL/GenBank/DDBJ databases">
        <authorList>
            <person name="Meier V. D."/>
        </authorList>
    </citation>
    <scope>NUCLEOTIDE SEQUENCE</scope>
    <source>
        <strain evidence="1">AVDCRST_MAG85</strain>
    </source>
</reference>
<dbReference type="EMBL" id="CADCVT010000476">
    <property type="protein sequence ID" value="CAA9536813.1"/>
    <property type="molecule type" value="Genomic_DNA"/>
</dbReference>
<sequence length="66" mass="7250">MADGRAARHCSLDSLGVDEVQPEDGVRTRAACRSRTDVILGFTRPYRSSDDVERHASRAISTACAW</sequence>
<organism evidence="1">
    <name type="scientific">uncultured Solirubrobacteraceae bacterium</name>
    <dbReference type="NCBI Taxonomy" id="1162706"/>
    <lineage>
        <taxon>Bacteria</taxon>
        <taxon>Bacillati</taxon>
        <taxon>Actinomycetota</taxon>
        <taxon>Thermoleophilia</taxon>
        <taxon>Solirubrobacterales</taxon>
        <taxon>Solirubrobacteraceae</taxon>
        <taxon>environmental samples</taxon>
    </lineage>
</organism>
<dbReference type="AlphaFoldDB" id="A0A6J4U273"/>
<name>A0A6J4U273_9ACTN</name>
<proteinExistence type="predicted"/>
<accession>A0A6J4U273</accession>